<reference evidence="2" key="2">
    <citation type="journal article" date="2015" name="Data Brief">
        <title>Shoot transcriptome of the giant reed, Arundo donax.</title>
        <authorList>
            <person name="Barrero R.A."/>
            <person name="Guerrero F.D."/>
            <person name="Moolhuijzen P."/>
            <person name="Goolsby J.A."/>
            <person name="Tidwell J."/>
            <person name="Bellgard S.E."/>
            <person name="Bellgard M.I."/>
        </authorList>
    </citation>
    <scope>NUCLEOTIDE SEQUENCE</scope>
    <source>
        <tissue evidence="2">Shoot tissue taken approximately 20 cm above the soil surface</tissue>
    </source>
</reference>
<keyword evidence="1" id="KW-1133">Transmembrane helix</keyword>
<dbReference type="AlphaFoldDB" id="A0A0A8ZSW6"/>
<protein>
    <submittedName>
        <fullName evidence="2">Uncharacterized protein</fullName>
    </submittedName>
</protein>
<name>A0A0A8ZSW6_ARUDO</name>
<keyword evidence="1" id="KW-0472">Membrane</keyword>
<reference evidence="2" key="1">
    <citation type="submission" date="2014-09" db="EMBL/GenBank/DDBJ databases">
        <authorList>
            <person name="Magalhaes I.L.F."/>
            <person name="Oliveira U."/>
            <person name="Santos F.R."/>
            <person name="Vidigal T.H.D.A."/>
            <person name="Brescovit A.D."/>
            <person name="Santos A.J."/>
        </authorList>
    </citation>
    <scope>NUCLEOTIDE SEQUENCE</scope>
    <source>
        <tissue evidence="2">Shoot tissue taken approximately 20 cm above the soil surface</tissue>
    </source>
</reference>
<organism evidence="2">
    <name type="scientific">Arundo donax</name>
    <name type="common">Giant reed</name>
    <name type="synonym">Donax arundinaceus</name>
    <dbReference type="NCBI Taxonomy" id="35708"/>
    <lineage>
        <taxon>Eukaryota</taxon>
        <taxon>Viridiplantae</taxon>
        <taxon>Streptophyta</taxon>
        <taxon>Embryophyta</taxon>
        <taxon>Tracheophyta</taxon>
        <taxon>Spermatophyta</taxon>
        <taxon>Magnoliopsida</taxon>
        <taxon>Liliopsida</taxon>
        <taxon>Poales</taxon>
        <taxon>Poaceae</taxon>
        <taxon>PACMAD clade</taxon>
        <taxon>Arundinoideae</taxon>
        <taxon>Arundineae</taxon>
        <taxon>Arundo</taxon>
    </lineage>
</organism>
<proteinExistence type="predicted"/>
<evidence type="ECO:0000256" key="1">
    <source>
        <dbReference type="SAM" id="Phobius"/>
    </source>
</evidence>
<evidence type="ECO:0000313" key="2">
    <source>
        <dbReference type="EMBL" id="JAD39865.1"/>
    </source>
</evidence>
<dbReference type="EMBL" id="GBRH01258030">
    <property type="protein sequence ID" value="JAD39865.1"/>
    <property type="molecule type" value="Transcribed_RNA"/>
</dbReference>
<accession>A0A0A8ZSW6</accession>
<feature type="transmembrane region" description="Helical" evidence="1">
    <location>
        <begin position="20"/>
        <end position="42"/>
    </location>
</feature>
<keyword evidence="1" id="KW-0812">Transmembrane</keyword>
<sequence length="48" mass="5641">MLSMESMLLSNTEQKKYSIFVTTYLLSVLDLTHYFCAFLIAMNKCKRL</sequence>